<feature type="compositionally biased region" description="Low complexity" evidence="2">
    <location>
        <begin position="205"/>
        <end position="225"/>
    </location>
</feature>
<keyword evidence="1" id="KW-1015">Disulfide bond</keyword>
<dbReference type="Gene3D" id="3.40.50.410">
    <property type="entry name" value="von Willebrand factor, type A domain"/>
    <property type="match status" value="1"/>
</dbReference>
<dbReference type="Pfam" id="PF00092">
    <property type="entry name" value="VWA"/>
    <property type="match status" value="1"/>
</dbReference>
<dbReference type="SMART" id="SM00327">
    <property type="entry name" value="VWA"/>
    <property type="match status" value="1"/>
</dbReference>
<dbReference type="PROSITE" id="PS50026">
    <property type="entry name" value="EGF_3"/>
    <property type="match status" value="1"/>
</dbReference>
<dbReference type="CDD" id="cd22823">
    <property type="entry name" value="Gal_Rha_Lectin"/>
    <property type="match status" value="1"/>
</dbReference>
<feature type="domain" description="VWFA" evidence="4">
    <location>
        <begin position="500"/>
        <end position="668"/>
    </location>
</feature>
<evidence type="ECO:0000259" key="4">
    <source>
        <dbReference type="PROSITE" id="PS50234"/>
    </source>
</evidence>
<keyword evidence="1" id="KW-0245">EGF-like domain</keyword>
<dbReference type="Proteomes" id="UP000001307">
    <property type="component" value="Unassembled WGS sequence"/>
</dbReference>
<dbReference type="PANTHER" id="PTHR24020">
    <property type="entry name" value="COLLAGEN ALPHA"/>
    <property type="match status" value="1"/>
</dbReference>
<dbReference type="AlphaFoldDB" id="E4XAC0"/>
<dbReference type="OrthoDB" id="6132182at2759"/>
<protein>
    <recommendedName>
        <fullName evidence="7">VWFA domain-containing protein</fullName>
    </recommendedName>
</protein>
<reference evidence="5" key="1">
    <citation type="journal article" date="2010" name="Science">
        <title>Plasticity of animal genome architecture unmasked by rapid evolution of a pelagic tunicate.</title>
        <authorList>
            <person name="Denoeud F."/>
            <person name="Henriet S."/>
            <person name="Mungpakdee S."/>
            <person name="Aury J.M."/>
            <person name="Da Silva C."/>
            <person name="Brinkmann H."/>
            <person name="Mikhaleva J."/>
            <person name="Olsen L.C."/>
            <person name="Jubin C."/>
            <person name="Canestro C."/>
            <person name="Bouquet J.M."/>
            <person name="Danks G."/>
            <person name="Poulain J."/>
            <person name="Campsteijn C."/>
            <person name="Adamski M."/>
            <person name="Cross I."/>
            <person name="Yadetie F."/>
            <person name="Muffato M."/>
            <person name="Louis A."/>
            <person name="Butcher S."/>
            <person name="Tsagkogeorga G."/>
            <person name="Konrad A."/>
            <person name="Singh S."/>
            <person name="Jensen M.F."/>
            <person name="Cong E.H."/>
            <person name="Eikeseth-Otteraa H."/>
            <person name="Noel B."/>
            <person name="Anthouard V."/>
            <person name="Porcel B.M."/>
            <person name="Kachouri-Lafond R."/>
            <person name="Nishino A."/>
            <person name="Ugolini M."/>
            <person name="Chourrout P."/>
            <person name="Nishida H."/>
            <person name="Aasland R."/>
            <person name="Huzurbazar S."/>
            <person name="Westhof E."/>
            <person name="Delsuc F."/>
            <person name="Lehrach H."/>
            <person name="Reinhardt R."/>
            <person name="Weissenbach J."/>
            <person name="Roy S.W."/>
            <person name="Artiguenave F."/>
            <person name="Postlethwait J.H."/>
            <person name="Manak J.R."/>
            <person name="Thompson E.M."/>
            <person name="Jaillon O."/>
            <person name="Du Pasquier L."/>
            <person name="Boudinot P."/>
            <person name="Liberles D.A."/>
            <person name="Volff J.N."/>
            <person name="Philippe H."/>
            <person name="Lenhard B."/>
            <person name="Roest Crollius H."/>
            <person name="Wincker P."/>
            <person name="Chourrout D."/>
        </authorList>
    </citation>
    <scope>NUCLEOTIDE SEQUENCE [LARGE SCALE GENOMIC DNA]</scope>
</reference>
<name>E4XAC0_OIKDI</name>
<evidence type="ECO:0000256" key="2">
    <source>
        <dbReference type="SAM" id="MobiDB-lite"/>
    </source>
</evidence>
<dbReference type="InterPro" id="IPR050525">
    <property type="entry name" value="ECM_Assembly_Org"/>
</dbReference>
<evidence type="ECO:0000259" key="3">
    <source>
        <dbReference type="PROSITE" id="PS50026"/>
    </source>
</evidence>
<keyword evidence="6" id="KW-1185">Reference proteome</keyword>
<dbReference type="PANTHER" id="PTHR24020:SF84">
    <property type="entry name" value="VWFA DOMAIN-CONTAINING PROTEIN"/>
    <property type="match status" value="1"/>
</dbReference>
<dbReference type="PROSITE" id="PS50234">
    <property type="entry name" value="VWFA"/>
    <property type="match status" value="1"/>
</dbReference>
<dbReference type="InParanoid" id="E4XAC0"/>
<accession>E4XAC0</accession>
<feature type="region of interest" description="Disordered" evidence="2">
    <location>
        <begin position="149"/>
        <end position="294"/>
    </location>
</feature>
<feature type="compositionally biased region" description="Low complexity" evidence="2">
    <location>
        <begin position="149"/>
        <end position="193"/>
    </location>
</feature>
<evidence type="ECO:0008006" key="7">
    <source>
        <dbReference type="Google" id="ProtNLM"/>
    </source>
</evidence>
<dbReference type="InterPro" id="IPR002035">
    <property type="entry name" value="VWF_A"/>
</dbReference>
<dbReference type="EMBL" id="FN653032">
    <property type="protein sequence ID" value="CBY08648.1"/>
    <property type="molecule type" value="Genomic_DNA"/>
</dbReference>
<dbReference type="InterPro" id="IPR000742">
    <property type="entry name" value="EGF"/>
</dbReference>
<feature type="disulfide bond" evidence="1">
    <location>
        <begin position="826"/>
        <end position="843"/>
    </location>
</feature>
<feature type="compositionally biased region" description="Polar residues" evidence="2">
    <location>
        <begin position="194"/>
        <end position="204"/>
    </location>
</feature>
<sequence length="959" mass="105926">MQNFGPYYDPGYIVPGYDYTVWNGGAVRSGPMNLDSGAEYIVEKCEGEFGVLLACPIKQFIRVDSAVIRTDQEGVCCAGKVACATLFCDELNFTDKLANAVNGQQMVNGLTNWKITDDMTYNLPCQNFIKNRMEVKYTCWDSPDFDATSTTASSTPITSPQQTTTTRTTLNPSMTVTTSSTPNTTLPTGSTSSQYTNTGSTPNFSTSTGSTTKTTMPNTTLPTGSSSTQYTNTGSTPTFTTPTPTPTFPTDTTSTQFTGSTPSQPTFSSTTMKTTTGTTTIKTTSGTTTMKTTTSGMMTTTTTIKTSTTMKPTTTTMKTTTTMTTTPTTKATVCGLDKTLKPGSVGEEVARAAVIKLMKKLSAYAGGDYGLKDSGFLLRAAFALTNFGEKNNQYIHQIWELDEYQFNQTLNSPLAAFLTSDIDWFTYETLVFDQLNVPYFSLVAFVTYTVEIVKIQISNDLTIQGEIFKQISHNKITEWVEKIADLEIIQEETCGAQLNDIVFLVDESGSVGAPNFQLMKSFLAQFASVVDPDRTRIAVRTFSTKTRLYFGLKEPKNKVQLINELPYLTGWTNTSLALLGALRDFEDDRNSVKIVITITDGISQDPAATKRAADKLKADPRNIQSFAIGVAGAQMFELENIASSNDHVEMLENFDAFTKILSTVLDKVCTTGIEIHQSGKIEIAGKTEKTESKVLVLSMNGKKSFEVSSEKNARAYVSFDNSNPSEAAYDFRFEIEAGAKKEFSVDKYYEKIYIALYNIEAEATLIGILINDKDFDVIPEITKCLFGSKCVDSQCFCDEGYIISRRPEGCMFDPTLTPCERYGSRCGDNSVCSVQKYAPYYECSCAEGFIGAAPKCVKKCDDGEREIKEFLAFVDYLCKNQFFIDYEPVENNIMTNLKINQNSQVDVNISLDSMLKHMIASEMPEDGKAKLEFMLGKNVEDFMLHFFENGDLEDLFRDF</sequence>
<evidence type="ECO:0000256" key="1">
    <source>
        <dbReference type="PROSITE-ProRule" id="PRU00076"/>
    </source>
</evidence>
<gene>
    <name evidence="5" type="ORF">GSOID_T00005231001</name>
</gene>
<dbReference type="InterPro" id="IPR036465">
    <property type="entry name" value="vWFA_dom_sf"/>
</dbReference>
<organism evidence="5">
    <name type="scientific">Oikopleura dioica</name>
    <name type="common">Tunicate</name>
    <dbReference type="NCBI Taxonomy" id="34765"/>
    <lineage>
        <taxon>Eukaryota</taxon>
        <taxon>Metazoa</taxon>
        <taxon>Chordata</taxon>
        <taxon>Tunicata</taxon>
        <taxon>Appendicularia</taxon>
        <taxon>Copelata</taxon>
        <taxon>Oikopleuridae</taxon>
        <taxon>Oikopleura</taxon>
    </lineage>
</organism>
<feature type="domain" description="EGF-like" evidence="3">
    <location>
        <begin position="815"/>
        <end position="857"/>
    </location>
</feature>
<dbReference type="CDD" id="cd01450">
    <property type="entry name" value="vWFA_subfamily_ECM"/>
    <property type="match status" value="1"/>
</dbReference>
<dbReference type="PRINTS" id="PR00453">
    <property type="entry name" value="VWFADOMAIN"/>
</dbReference>
<evidence type="ECO:0000313" key="5">
    <source>
        <dbReference type="EMBL" id="CBY08648.1"/>
    </source>
</evidence>
<comment type="caution">
    <text evidence="1">Lacks conserved residue(s) required for the propagation of feature annotation.</text>
</comment>
<proteinExistence type="predicted"/>
<dbReference type="SUPFAM" id="SSF53300">
    <property type="entry name" value="vWA-like"/>
    <property type="match status" value="1"/>
</dbReference>
<evidence type="ECO:0000313" key="6">
    <source>
        <dbReference type="Proteomes" id="UP000001307"/>
    </source>
</evidence>
<dbReference type="PROSITE" id="PS01186">
    <property type="entry name" value="EGF_2"/>
    <property type="match status" value="1"/>
</dbReference>
<feature type="compositionally biased region" description="Low complexity" evidence="2">
    <location>
        <begin position="233"/>
        <end position="294"/>
    </location>
</feature>